<keyword evidence="3" id="KW-0413">Isomerase</keyword>
<dbReference type="Gene3D" id="3.40.50.300">
    <property type="entry name" value="P-loop containing nucleotide triphosphate hydrolases"/>
    <property type="match status" value="1"/>
</dbReference>
<keyword evidence="8" id="KW-1185">Reference proteome</keyword>
<evidence type="ECO:0000256" key="2">
    <source>
        <dbReference type="ARBA" id="ARBA00023125"/>
    </source>
</evidence>
<keyword evidence="7" id="KW-0378">Hydrolase</keyword>
<keyword evidence="2" id="KW-0238">DNA-binding</keyword>
<organism evidence="7 8">
    <name type="scientific">Mortierella alpina</name>
    <name type="common">Oleaginous fungus</name>
    <name type="synonym">Mortierella renispora</name>
    <dbReference type="NCBI Taxonomy" id="64518"/>
    <lineage>
        <taxon>Eukaryota</taxon>
        <taxon>Fungi</taxon>
        <taxon>Fungi incertae sedis</taxon>
        <taxon>Mucoromycota</taxon>
        <taxon>Mortierellomycotina</taxon>
        <taxon>Mortierellomycetes</taxon>
        <taxon>Mortierellales</taxon>
        <taxon>Mortierellaceae</taxon>
        <taxon>Mortierella</taxon>
    </lineage>
</organism>
<evidence type="ECO:0000256" key="4">
    <source>
        <dbReference type="ARBA" id="ARBA00034617"/>
    </source>
</evidence>
<dbReference type="GO" id="GO:0009378">
    <property type="term" value="F:four-way junction helicase activity"/>
    <property type="evidence" value="ECO:0007669"/>
    <property type="project" value="TreeGrafter"/>
</dbReference>
<keyword evidence="7" id="KW-0347">Helicase</keyword>
<dbReference type="SMART" id="SM00490">
    <property type="entry name" value="HELICc"/>
    <property type="match status" value="1"/>
</dbReference>
<dbReference type="GO" id="GO:0005694">
    <property type="term" value="C:chromosome"/>
    <property type="evidence" value="ECO:0007669"/>
    <property type="project" value="TreeGrafter"/>
</dbReference>
<keyword evidence="7" id="KW-0067">ATP-binding</keyword>
<reference evidence="7" key="1">
    <citation type="journal article" date="2020" name="Fungal Divers.">
        <title>Resolving the Mortierellaceae phylogeny through synthesis of multi-gene phylogenetics and phylogenomics.</title>
        <authorList>
            <person name="Vandepol N."/>
            <person name="Liber J."/>
            <person name="Desiro A."/>
            <person name="Na H."/>
            <person name="Kennedy M."/>
            <person name="Barry K."/>
            <person name="Grigoriev I.V."/>
            <person name="Miller A.N."/>
            <person name="O'Donnell K."/>
            <person name="Stajich J.E."/>
            <person name="Bonito G."/>
        </authorList>
    </citation>
    <scope>NUCLEOTIDE SEQUENCE</scope>
    <source>
        <strain evidence="7">CK1249</strain>
    </source>
</reference>
<dbReference type="GO" id="GO:0043138">
    <property type="term" value="F:3'-5' DNA helicase activity"/>
    <property type="evidence" value="ECO:0007669"/>
    <property type="project" value="UniProtKB-EC"/>
</dbReference>
<evidence type="ECO:0000313" key="8">
    <source>
        <dbReference type="Proteomes" id="UP000738359"/>
    </source>
</evidence>
<dbReference type="Proteomes" id="UP000738359">
    <property type="component" value="Unassembled WGS sequence"/>
</dbReference>
<dbReference type="OrthoDB" id="10261556at2759"/>
<comment type="catalytic activity">
    <reaction evidence="4">
        <text>Couples ATP hydrolysis with the unwinding of duplex DNA by translocating in the 3'-5' direction.</text>
        <dbReference type="EC" id="5.6.2.4"/>
    </reaction>
</comment>
<dbReference type="EMBL" id="JAAAHY010001660">
    <property type="protein sequence ID" value="KAF9947481.1"/>
    <property type="molecule type" value="Genomic_DNA"/>
</dbReference>
<dbReference type="Pfam" id="PF00271">
    <property type="entry name" value="Helicase_C"/>
    <property type="match status" value="1"/>
</dbReference>
<feature type="domain" description="Helicase C-terminal" evidence="6">
    <location>
        <begin position="19"/>
        <end position="171"/>
    </location>
</feature>
<keyword evidence="7" id="KW-0547">Nucleotide-binding</keyword>
<evidence type="ECO:0000313" key="7">
    <source>
        <dbReference type="EMBL" id="KAF9947481.1"/>
    </source>
</evidence>
<name>A0A9P6IVF5_MORAP</name>
<dbReference type="GO" id="GO:0003677">
    <property type="term" value="F:DNA binding"/>
    <property type="evidence" value="ECO:0007669"/>
    <property type="project" value="UniProtKB-KW"/>
</dbReference>
<dbReference type="GO" id="GO:0000724">
    <property type="term" value="P:double-strand break repair via homologous recombination"/>
    <property type="evidence" value="ECO:0007669"/>
    <property type="project" value="TreeGrafter"/>
</dbReference>
<evidence type="ECO:0000259" key="6">
    <source>
        <dbReference type="PROSITE" id="PS51194"/>
    </source>
</evidence>
<proteinExistence type="inferred from homology"/>
<evidence type="ECO:0000256" key="3">
    <source>
        <dbReference type="ARBA" id="ARBA00023235"/>
    </source>
</evidence>
<dbReference type="PANTHER" id="PTHR13710">
    <property type="entry name" value="DNA HELICASE RECQ FAMILY MEMBER"/>
    <property type="match status" value="1"/>
</dbReference>
<sequence length="171" mass="19604">MKLKIRFIEAVLALTVCYSIDTMYEGLEFLLDFKKTIAYFDKLDELTKAFRHLARKARALEPRPDHQIGCYLADLTAEIKKTHMSKFQLGEIRVLLSTDAAGMGCDISDVLRVVQFRFPRDITVLAQRLGRAARNPSLQGSGILVYPRTDNRRLNTMDATLKDWVLWNNPL</sequence>
<dbReference type="PANTHER" id="PTHR13710:SF105">
    <property type="entry name" value="ATP-DEPENDENT DNA HELICASE Q1"/>
    <property type="match status" value="1"/>
</dbReference>
<dbReference type="EC" id="5.6.2.4" evidence="5"/>
<dbReference type="PROSITE" id="PS51194">
    <property type="entry name" value="HELICASE_CTER"/>
    <property type="match status" value="1"/>
</dbReference>
<accession>A0A9P6IVF5</accession>
<protein>
    <recommendedName>
        <fullName evidence="5">DNA 3'-5' helicase</fullName>
        <ecNumber evidence="5">5.6.2.4</ecNumber>
    </recommendedName>
</protein>
<dbReference type="SUPFAM" id="SSF52540">
    <property type="entry name" value="P-loop containing nucleoside triphosphate hydrolases"/>
    <property type="match status" value="1"/>
</dbReference>
<gene>
    <name evidence="7" type="primary">SGS1_1</name>
    <name evidence="7" type="ORF">BGZ70_002662</name>
</gene>
<comment type="caution">
    <text evidence="7">The sequence shown here is derived from an EMBL/GenBank/DDBJ whole genome shotgun (WGS) entry which is preliminary data.</text>
</comment>
<dbReference type="InterPro" id="IPR001650">
    <property type="entry name" value="Helicase_C-like"/>
</dbReference>
<comment type="similarity">
    <text evidence="1">Belongs to the helicase family. RecQ subfamily.</text>
</comment>
<evidence type="ECO:0000256" key="1">
    <source>
        <dbReference type="ARBA" id="ARBA00005446"/>
    </source>
</evidence>
<dbReference type="InterPro" id="IPR027417">
    <property type="entry name" value="P-loop_NTPase"/>
</dbReference>
<dbReference type="GO" id="GO:0005737">
    <property type="term" value="C:cytoplasm"/>
    <property type="evidence" value="ECO:0007669"/>
    <property type="project" value="TreeGrafter"/>
</dbReference>
<dbReference type="AlphaFoldDB" id="A0A9P6IVF5"/>
<evidence type="ECO:0000256" key="5">
    <source>
        <dbReference type="ARBA" id="ARBA00034808"/>
    </source>
</evidence>